<dbReference type="AlphaFoldDB" id="A0A6B8RVY5"/>
<dbReference type="EMBL" id="CP034235">
    <property type="protein sequence ID" value="QGQ99919.1"/>
    <property type="molecule type" value="Genomic_DNA"/>
</dbReference>
<sequence>MRQIILVTDGCSNEGMSPVVAAAHALAEGIVVNVIGVMDNGELGQKGTVEISDIAKAGGGISRIVRSQLLSQTMQMVTRKTVSHTIQQVVNKELRQIMGIPDLESLHPSKRAQVVQTIDELSETSDLQIALLIDTSLSMKSKLPAVQDAMQDLLLSLQARLGKSELAVFHFPAMEKSEEAQMDTGWTQELAKLPNLFYKLNMKGMTPTGPALLQVIRYIQEHRSSTKHVKDDTSHSDKDGMLSDYVV</sequence>
<dbReference type="KEGG" id="ppsc:EHS13_01580"/>
<accession>A0A6B8RVY5</accession>
<keyword evidence="3" id="KW-1185">Reference proteome</keyword>
<feature type="region of interest" description="Disordered" evidence="1">
    <location>
        <begin position="226"/>
        <end position="247"/>
    </location>
</feature>
<evidence type="ECO:0000313" key="3">
    <source>
        <dbReference type="Proteomes" id="UP000426246"/>
    </source>
</evidence>
<dbReference type="OrthoDB" id="2960279at2"/>
<dbReference type="Proteomes" id="UP000426246">
    <property type="component" value="Chromosome"/>
</dbReference>
<name>A0A6B8RVY5_9BACL</name>
<proteinExistence type="predicted"/>
<evidence type="ECO:0000313" key="2">
    <source>
        <dbReference type="EMBL" id="QGQ99919.1"/>
    </source>
</evidence>
<organism evidence="2 3">
    <name type="scientific">Paenibacillus psychroresistens</name>
    <dbReference type="NCBI Taxonomy" id="1778678"/>
    <lineage>
        <taxon>Bacteria</taxon>
        <taxon>Bacillati</taxon>
        <taxon>Bacillota</taxon>
        <taxon>Bacilli</taxon>
        <taxon>Bacillales</taxon>
        <taxon>Paenibacillaceae</taxon>
        <taxon>Paenibacillus</taxon>
    </lineage>
</organism>
<dbReference type="Gene3D" id="3.40.50.410">
    <property type="entry name" value="von Willebrand factor, type A domain"/>
    <property type="match status" value="1"/>
</dbReference>
<evidence type="ECO:0000256" key="1">
    <source>
        <dbReference type="SAM" id="MobiDB-lite"/>
    </source>
</evidence>
<dbReference type="SUPFAM" id="SSF53300">
    <property type="entry name" value="vWA-like"/>
    <property type="match status" value="2"/>
</dbReference>
<gene>
    <name evidence="2" type="ORF">EHS13_01580</name>
</gene>
<protein>
    <recommendedName>
        <fullName evidence="4">VWA domain-containing protein</fullName>
    </recommendedName>
</protein>
<evidence type="ECO:0008006" key="4">
    <source>
        <dbReference type="Google" id="ProtNLM"/>
    </source>
</evidence>
<dbReference type="RefSeq" id="WP_155705187.1">
    <property type="nucleotide sequence ID" value="NZ_CP034235.1"/>
</dbReference>
<dbReference type="InterPro" id="IPR036465">
    <property type="entry name" value="vWFA_dom_sf"/>
</dbReference>
<feature type="compositionally biased region" description="Basic and acidic residues" evidence="1">
    <location>
        <begin position="226"/>
        <end position="241"/>
    </location>
</feature>
<reference evidence="3" key="1">
    <citation type="submission" date="2018-11" db="EMBL/GenBank/DDBJ databases">
        <title>Complete genome sequence of Paenibacillus sp. ML311-T8.</title>
        <authorList>
            <person name="Nam Y.-D."/>
            <person name="Kang J."/>
            <person name="Chung W.-H."/>
            <person name="Park Y.S."/>
        </authorList>
    </citation>
    <scope>NUCLEOTIDE SEQUENCE [LARGE SCALE GENOMIC DNA]</scope>
    <source>
        <strain evidence="3">ML311-T8</strain>
    </source>
</reference>